<evidence type="ECO:0000256" key="1">
    <source>
        <dbReference type="SAM" id="MobiDB-lite"/>
    </source>
</evidence>
<feature type="region of interest" description="Disordered" evidence="1">
    <location>
        <begin position="244"/>
        <end position="332"/>
    </location>
</feature>
<evidence type="ECO:0000313" key="2">
    <source>
        <dbReference type="EMBL" id="GIY30425.1"/>
    </source>
</evidence>
<proteinExistence type="predicted"/>
<evidence type="ECO:0000313" key="3">
    <source>
        <dbReference type="Proteomes" id="UP001054945"/>
    </source>
</evidence>
<keyword evidence="3" id="KW-1185">Reference proteome</keyword>
<organism evidence="2 3">
    <name type="scientific">Caerostris extrusa</name>
    <name type="common">Bark spider</name>
    <name type="synonym">Caerostris bankana</name>
    <dbReference type="NCBI Taxonomy" id="172846"/>
    <lineage>
        <taxon>Eukaryota</taxon>
        <taxon>Metazoa</taxon>
        <taxon>Ecdysozoa</taxon>
        <taxon>Arthropoda</taxon>
        <taxon>Chelicerata</taxon>
        <taxon>Arachnida</taxon>
        <taxon>Araneae</taxon>
        <taxon>Araneomorphae</taxon>
        <taxon>Entelegynae</taxon>
        <taxon>Araneoidea</taxon>
        <taxon>Araneidae</taxon>
        <taxon>Caerostris</taxon>
    </lineage>
</organism>
<gene>
    <name evidence="2" type="primary">AVEN_249284_1</name>
    <name evidence="2" type="ORF">CEXT_502501</name>
</gene>
<protein>
    <submittedName>
        <fullName evidence="2">Uncharacterized protein</fullName>
    </submittedName>
</protein>
<comment type="caution">
    <text evidence="2">The sequence shown here is derived from an EMBL/GenBank/DDBJ whole genome shotgun (WGS) entry which is preliminary data.</text>
</comment>
<sequence length="426" mass="48281">MYYKRQIPTLAVLCSLWQFQYICRIDARSDLLPQEKYRNRAVQAPKDVYLVWSAACLADNYIDDEDIYTKDDMPLSALSSKFESRSHLDVEHEVMDVQAKMCIFNKAIEIKIPDPVEKPVENSSEIVSTVASVEENIPVPLSETGRPPIDFFKDIFENSSDDEDLPETQTDVSKTPVIEISENEKESTTPVAEVTDSNEKPIITESKKVGFGVFANLDLDALNQRTPKVKTNSLDNTEIKCETMDISEKSEEENKSVPNISPETSGLSENLYGPELPPDYNESSLPSSSKYVSKKHAKHKHKHQKHKKKRRRRNISHTKSSEESSFDSNEDIPPTIILEKPRFHQTAFSRFLNGHTNALTFKHGQKIFPQCHWCSSDMASPAHVLICLGFDKRRGPPGPSNVFSHFLIHRNCLALLDSSEISNNNN</sequence>
<dbReference type="Proteomes" id="UP001054945">
    <property type="component" value="Unassembled WGS sequence"/>
</dbReference>
<reference evidence="2 3" key="1">
    <citation type="submission" date="2021-06" db="EMBL/GenBank/DDBJ databases">
        <title>Caerostris extrusa draft genome.</title>
        <authorList>
            <person name="Kono N."/>
            <person name="Arakawa K."/>
        </authorList>
    </citation>
    <scope>NUCLEOTIDE SEQUENCE [LARGE SCALE GENOMIC DNA]</scope>
</reference>
<name>A0AAV4SDC4_CAEEX</name>
<feature type="compositionally biased region" description="Polar residues" evidence="1">
    <location>
        <begin position="256"/>
        <end position="268"/>
    </location>
</feature>
<feature type="compositionally biased region" description="Basic and acidic residues" evidence="1">
    <location>
        <begin position="244"/>
        <end position="255"/>
    </location>
</feature>
<dbReference type="EMBL" id="BPLR01009219">
    <property type="protein sequence ID" value="GIY30425.1"/>
    <property type="molecule type" value="Genomic_DNA"/>
</dbReference>
<accession>A0AAV4SDC4</accession>
<feature type="compositionally biased region" description="Basic residues" evidence="1">
    <location>
        <begin position="292"/>
        <end position="316"/>
    </location>
</feature>
<dbReference type="AlphaFoldDB" id="A0AAV4SDC4"/>